<gene>
    <name evidence="12" type="ORF">CTAYLR_003261</name>
</gene>
<evidence type="ECO:0000256" key="9">
    <source>
        <dbReference type="ARBA" id="ARBA00023136"/>
    </source>
</evidence>
<keyword evidence="5" id="KW-0256">Endoplasmic reticulum</keyword>
<keyword evidence="4 11" id="KW-0812">Transmembrane</keyword>
<evidence type="ECO:0000256" key="2">
    <source>
        <dbReference type="ARBA" id="ARBA00010120"/>
    </source>
</evidence>
<dbReference type="PANTHER" id="PTHR10585">
    <property type="entry name" value="ER LUMEN PROTEIN RETAINING RECEPTOR"/>
    <property type="match status" value="1"/>
</dbReference>
<evidence type="ECO:0000313" key="13">
    <source>
        <dbReference type="Proteomes" id="UP001230188"/>
    </source>
</evidence>
<accession>A0AAD7UAI3</accession>
<evidence type="ECO:0000256" key="4">
    <source>
        <dbReference type="ARBA" id="ARBA00022692"/>
    </source>
</evidence>
<dbReference type="GO" id="GO:0005789">
    <property type="term" value="C:endoplasmic reticulum membrane"/>
    <property type="evidence" value="ECO:0007669"/>
    <property type="project" value="UniProtKB-SubCell"/>
</dbReference>
<evidence type="ECO:0000313" key="12">
    <source>
        <dbReference type="EMBL" id="KAJ8601205.1"/>
    </source>
</evidence>
<name>A0AAD7UAI3_9STRA</name>
<comment type="similarity">
    <text evidence="2">Belongs to the ERD2 family.</text>
</comment>
<dbReference type="GO" id="GO:0015031">
    <property type="term" value="P:protein transport"/>
    <property type="evidence" value="ECO:0007669"/>
    <property type="project" value="UniProtKB-KW"/>
</dbReference>
<comment type="caution">
    <text evidence="12">The sequence shown here is derived from an EMBL/GenBank/DDBJ whole genome shotgun (WGS) entry which is preliminary data.</text>
</comment>
<comment type="subcellular location">
    <subcellularLocation>
        <location evidence="1">Endoplasmic reticulum membrane</location>
        <topology evidence="1">Multi-pass membrane protein</topology>
    </subcellularLocation>
</comment>
<dbReference type="GO" id="GO:0006621">
    <property type="term" value="P:protein retention in ER lumen"/>
    <property type="evidence" value="ECO:0007669"/>
    <property type="project" value="InterPro"/>
</dbReference>
<evidence type="ECO:0008006" key="14">
    <source>
        <dbReference type="Google" id="ProtNLM"/>
    </source>
</evidence>
<evidence type="ECO:0000256" key="8">
    <source>
        <dbReference type="ARBA" id="ARBA00022989"/>
    </source>
</evidence>
<keyword evidence="9 11" id="KW-0472">Membrane</keyword>
<keyword evidence="13" id="KW-1185">Reference proteome</keyword>
<keyword evidence="10" id="KW-0675">Receptor</keyword>
<dbReference type="PRINTS" id="PR00660">
    <property type="entry name" value="ERLUMENR"/>
</dbReference>
<evidence type="ECO:0000256" key="10">
    <source>
        <dbReference type="ARBA" id="ARBA00023170"/>
    </source>
</evidence>
<dbReference type="PROSITE" id="PS00951">
    <property type="entry name" value="ER_LUMEN_RECEPTOR_1"/>
    <property type="match status" value="1"/>
</dbReference>
<dbReference type="AlphaFoldDB" id="A0AAD7UAI3"/>
<dbReference type="EMBL" id="JAQMWT010000443">
    <property type="protein sequence ID" value="KAJ8601205.1"/>
    <property type="molecule type" value="Genomic_DNA"/>
</dbReference>
<proteinExistence type="inferred from homology"/>
<dbReference type="GO" id="GO:0046923">
    <property type="term" value="F:ER retention sequence binding"/>
    <property type="evidence" value="ECO:0007669"/>
    <property type="project" value="InterPro"/>
</dbReference>
<feature type="transmembrane region" description="Helical" evidence="11">
    <location>
        <begin position="124"/>
        <end position="144"/>
    </location>
</feature>
<keyword evidence="7" id="KW-0653">Protein transport</keyword>
<keyword evidence="6" id="KW-0931">ER-Golgi transport</keyword>
<keyword evidence="8 11" id="KW-1133">Transmembrane helix</keyword>
<protein>
    <recommendedName>
        <fullName evidence="14">ER lumen protein-retaining receptor</fullName>
    </recommendedName>
</protein>
<feature type="transmembrane region" description="Helical" evidence="11">
    <location>
        <begin position="55"/>
        <end position="78"/>
    </location>
</feature>
<evidence type="ECO:0000256" key="7">
    <source>
        <dbReference type="ARBA" id="ARBA00022927"/>
    </source>
</evidence>
<dbReference type="Pfam" id="PF00810">
    <property type="entry name" value="ER_lumen_recept"/>
    <property type="match status" value="1"/>
</dbReference>
<feature type="transmembrane region" description="Helical" evidence="11">
    <location>
        <begin position="156"/>
        <end position="174"/>
    </location>
</feature>
<feature type="transmembrane region" description="Helical" evidence="11">
    <location>
        <begin position="98"/>
        <end position="118"/>
    </location>
</feature>
<feature type="transmembrane region" description="Helical" evidence="11">
    <location>
        <begin position="186"/>
        <end position="207"/>
    </location>
</feature>
<dbReference type="Proteomes" id="UP001230188">
    <property type="component" value="Unassembled WGS sequence"/>
</dbReference>
<evidence type="ECO:0000256" key="11">
    <source>
        <dbReference type="SAM" id="Phobius"/>
    </source>
</evidence>
<keyword evidence="3" id="KW-0813">Transport</keyword>
<organism evidence="12 13">
    <name type="scientific">Chrysophaeum taylorii</name>
    <dbReference type="NCBI Taxonomy" id="2483200"/>
    <lineage>
        <taxon>Eukaryota</taxon>
        <taxon>Sar</taxon>
        <taxon>Stramenopiles</taxon>
        <taxon>Ochrophyta</taxon>
        <taxon>Pelagophyceae</taxon>
        <taxon>Pelagomonadales</taxon>
        <taxon>Pelagomonadaceae</taxon>
        <taxon>Chrysophaeum</taxon>
    </lineage>
</organism>
<dbReference type="InterPro" id="IPR000133">
    <property type="entry name" value="ER_ret_rcpt"/>
</dbReference>
<evidence type="ECO:0000256" key="1">
    <source>
        <dbReference type="ARBA" id="ARBA00004477"/>
    </source>
</evidence>
<dbReference type="GO" id="GO:0016192">
    <property type="term" value="P:vesicle-mediated transport"/>
    <property type="evidence" value="ECO:0007669"/>
    <property type="project" value="UniProtKB-KW"/>
</dbReference>
<reference evidence="12" key="1">
    <citation type="submission" date="2023-01" db="EMBL/GenBank/DDBJ databases">
        <title>Metagenome sequencing of chrysophaentin producing Chrysophaeum taylorii.</title>
        <authorList>
            <person name="Davison J."/>
            <person name="Bewley C."/>
        </authorList>
    </citation>
    <scope>NUCLEOTIDE SEQUENCE</scope>
    <source>
        <strain evidence="12">NIES-1699</strain>
    </source>
</reference>
<sequence>MNIFRLAGDMSHVVSILILILRLRVSKSAVGISLKTQELFLLVFVTRYLDLFTTYYSLYNSFMKVAYVTSTAFIIYMIRFKEPYRSKYDKSQDSFLHWKFAVAPCAALALLVCLVKREKNPIDVLWTFSIFLESLAIVPQLFVLQRYREVENLTGHYVFFLGAYRGLYILNWVYRSYYEQFYRHNWLVYVCGAVQTALYVDFFYYYVISKYYGGKLTLPT</sequence>
<evidence type="ECO:0000256" key="5">
    <source>
        <dbReference type="ARBA" id="ARBA00022824"/>
    </source>
</evidence>
<evidence type="ECO:0000256" key="6">
    <source>
        <dbReference type="ARBA" id="ARBA00022892"/>
    </source>
</evidence>
<evidence type="ECO:0000256" key="3">
    <source>
        <dbReference type="ARBA" id="ARBA00022448"/>
    </source>
</evidence>